<name>A0AA88JT31_RHIRH</name>
<protein>
    <recommendedName>
        <fullName evidence="4">Lipoprotein</fullName>
    </recommendedName>
</protein>
<evidence type="ECO:0000313" key="2">
    <source>
        <dbReference type="EMBL" id="KAA3502775.1"/>
    </source>
</evidence>
<feature type="transmembrane region" description="Helical" evidence="1">
    <location>
        <begin position="86"/>
        <end position="104"/>
    </location>
</feature>
<dbReference type="RefSeq" id="WP_149898491.1">
    <property type="nucleotide sequence ID" value="NZ_QRFF01000002.1"/>
</dbReference>
<feature type="transmembrane region" description="Helical" evidence="1">
    <location>
        <begin position="35"/>
        <end position="54"/>
    </location>
</feature>
<accession>A0AA88JT31</accession>
<feature type="transmembrane region" description="Helical" evidence="1">
    <location>
        <begin position="61"/>
        <end position="80"/>
    </location>
</feature>
<keyword evidence="1" id="KW-1133">Transmembrane helix</keyword>
<organism evidence="2 3">
    <name type="scientific">Rhizobium rhizogenes</name>
    <name type="common">Agrobacterium rhizogenes</name>
    <dbReference type="NCBI Taxonomy" id="359"/>
    <lineage>
        <taxon>Bacteria</taxon>
        <taxon>Pseudomonadati</taxon>
        <taxon>Pseudomonadota</taxon>
        <taxon>Alphaproteobacteria</taxon>
        <taxon>Hyphomicrobiales</taxon>
        <taxon>Rhizobiaceae</taxon>
        <taxon>Rhizobium/Agrobacterium group</taxon>
        <taxon>Rhizobium</taxon>
    </lineage>
</organism>
<dbReference type="PROSITE" id="PS51257">
    <property type="entry name" value="PROKAR_LIPOPROTEIN"/>
    <property type="match status" value="1"/>
</dbReference>
<keyword evidence="1" id="KW-0472">Membrane</keyword>
<evidence type="ECO:0000313" key="3">
    <source>
        <dbReference type="Proteomes" id="UP000473658"/>
    </source>
</evidence>
<evidence type="ECO:0008006" key="4">
    <source>
        <dbReference type="Google" id="ProtNLM"/>
    </source>
</evidence>
<comment type="caution">
    <text evidence="2">The sequence shown here is derived from an EMBL/GenBank/DDBJ whole genome shotgun (WGS) entry which is preliminary data.</text>
</comment>
<reference evidence="2 3" key="1">
    <citation type="submission" date="2018-08" db="EMBL/GenBank/DDBJ databases">
        <title>Crown Gall in kiwifruit.</title>
        <authorList>
            <person name="Visnovsky S.B."/>
            <person name="Pitman A.R."/>
        </authorList>
    </citation>
    <scope>NUCLEOTIDE SEQUENCE [LARGE SCALE GENOMIC DNA]</scope>
    <source>
        <strain evidence="2 3">SBV_302_78_2</strain>
    </source>
</reference>
<dbReference type="AlphaFoldDB" id="A0AA88JT31"/>
<dbReference type="EMBL" id="QRFF01000002">
    <property type="protein sequence ID" value="KAA3502775.1"/>
    <property type="molecule type" value="Genomic_DNA"/>
</dbReference>
<dbReference type="Proteomes" id="UP000473658">
    <property type="component" value="Unassembled WGS sequence"/>
</dbReference>
<keyword evidence="1" id="KW-0812">Transmembrane</keyword>
<sequence length="116" mass="11692">MKIAVGIIGLFLGLLVLLQSCAVTAGSGLLNDQATGSAGAVGMLTGALLVIGGAFSFGLPLVGAIIFLVSALMAFIASSQGTFGDMSVWGVIALLLAVMGFFTWRSAKRKESQPAA</sequence>
<evidence type="ECO:0000256" key="1">
    <source>
        <dbReference type="SAM" id="Phobius"/>
    </source>
</evidence>
<proteinExistence type="predicted"/>
<gene>
    <name evidence="2" type="ORF">DXM27_07365</name>
</gene>